<dbReference type="InterPro" id="IPR051164">
    <property type="entry name" value="NmrA-like_oxidored"/>
</dbReference>
<evidence type="ECO:0000256" key="1">
    <source>
        <dbReference type="ARBA" id="ARBA00006328"/>
    </source>
</evidence>
<evidence type="ECO:0000313" key="5">
    <source>
        <dbReference type="Proteomes" id="UP001138997"/>
    </source>
</evidence>
<keyword evidence="5" id="KW-1185">Reference proteome</keyword>
<dbReference type="CDD" id="cd05251">
    <property type="entry name" value="NmrA_like_SDR_a"/>
    <property type="match status" value="1"/>
</dbReference>
<dbReference type="InterPro" id="IPR008030">
    <property type="entry name" value="NmrA-like"/>
</dbReference>
<gene>
    <name evidence="4" type="ORF">LR394_10215</name>
</gene>
<reference evidence="4" key="1">
    <citation type="submission" date="2021-11" db="EMBL/GenBank/DDBJ databases">
        <title>Streptomyces corallinus and Kineosporia corallina sp. nov., two new coral-derived marine actinobacteria.</title>
        <authorList>
            <person name="Buangrab K."/>
            <person name="Sutthacheep M."/>
            <person name="Yeemin T."/>
            <person name="Harunari E."/>
            <person name="Igarashi Y."/>
            <person name="Sripreechasak P."/>
            <person name="Kanchanasin P."/>
            <person name="Tanasupawat S."/>
            <person name="Phongsopitanun W."/>
        </authorList>
    </citation>
    <scope>NUCLEOTIDE SEQUENCE</scope>
    <source>
        <strain evidence="4">JCM 31032</strain>
    </source>
</reference>
<name>A0A9X1ST09_9ACTN</name>
<dbReference type="SUPFAM" id="SSF51735">
    <property type="entry name" value="NAD(P)-binding Rossmann-fold domains"/>
    <property type="match status" value="1"/>
</dbReference>
<feature type="domain" description="NmrA-like" evidence="3">
    <location>
        <begin position="8"/>
        <end position="252"/>
    </location>
</feature>
<dbReference type="InterPro" id="IPR036291">
    <property type="entry name" value="NAD(P)-bd_dom_sf"/>
</dbReference>
<organism evidence="4 5">
    <name type="scientific">Kineosporia babensis</name>
    <dbReference type="NCBI Taxonomy" id="499548"/>
    <lineage>
        <taxon>Bacteria</taxon>
        <taxon>Bacillati</taxon>
        <taxon>Actinomycetota</taxon>
        <taxon>Actinomycetes</taxon>
        <taxon>Kineosporiales</taxon>
        <taxon>Kineosporiaceae</taxon>
        <taxon>Kineosporia</taxon>
    </lineage>
</organism>
<dbReference type="Gene3D" id="3.40.50.720">
    <property type="entry name" value="NAD(P)-binding Rossmann-like Domain"/>
    <property type="match status" value="1"/>
</dbReference>
<comment type="similarity">
    <text evidence="1">Belongs to the NmrA-type oxidoreductase family.</text>
</comment>
<keyword evidence="2" id="KW-0521">NADP</keyword>
<dbReference type="PANTHER" id="PTHR42748">
    <property type="entry name" value="NITROGEN METABOLITE REPRESSION PROTEIN NMRA FAMILY MEMBER"/>
    <property type="match status" value="1"/>
</dbReference>
<accession>A0A9X1ST09</accession>
<protein>
    <submittedName>
        <fullName evidence="4">NmrA/HSCARG family protein</fullName>
    </submittedName>
</protein>
<dbReference type="Pfam" id="PF05368">
    <property type="entry name" value="NmrA"/>
    <property type="match status" value="1"/>
</dbReference>
<evidence type="ECO:0000259" key="3">
    <source>
        <dbReference type="Pfam" id="PF05368"/>
    </source>
</evidence>
<dbReference type="Proteomes" id="UP001138997">
    <property type="component" value="Unassembled WGS sequence"/>
</dbReference>
<dbReference type="Gene3D" id="3.90.25.10">
    <property type="entry name" value="UDP-galactose 4-epimerase, domain 1"/>
    <property type="match status" value="1"/>
</dbReference>
<evidence type="ECO:0000313" key="4">
    <source>
        <dbReference type="EMBL" id="MCD5311274.1"/>
    </source>
</evidence>
<dbReference type="PANTHER" id="PTHR42748:SF7">
    <property type="entry name" value="NMRA LIKE REDOX SENSOR 1-RELATED"/>
    <property type="match status" value="1"/>
</dbReference>
<evidence type="ECO:0000256" key="2">
    <source>
        <dbReference type="ARBA" id="ARBA00022857"/>
    </source>
</evidence>
<sequence length="307" mass="33118">MNSSPEPVLITGATGRQGGATARALLAAEVPVRALVRHPSSPAAQEVEALGAELVAGNLLDRDSLLRAMRGVRGVFSVQMPAVYGAGFDFQNELDQALTLIDAARATDVPHFVQTTASGVSRFTDWPGHETGRWDALAPYFTTKNTIENRVREAGFQQWTILRPGTFMENFLPEAAYLLPRGLEGGIVTVLKPHTHLSLVAVPDIGAVAAAAFTDPDRFDRMELELASDYLPMSEIARALSAALGVELQAPDLTDAQALAAGMPAWALESHEMLREIGQPARPEFLRALGIRPTSFTQWLQPWALAS</sequence>
<dbReference type="AlphaFoldDB" id="A0A9X1ST09"/>
<proteinExistence type="inferred from homology"/>
<comment type="caution">
    <text evidence="4">The sequence shown here is derived from an EMBL/GenBank/DDBJ whole genome shotgun (WGS) entry which is preliminary data.</text>
</comment>
<dbReference type="RefSeq" id="WP_231440452.1">
    <property type="nucleotide sequence ID" value="NZ_JAJOMB010000004.1"/>
</dbReference>
<dbReference type="EMBL" id="JAJOMB010000004">
    <property type="protein sequence ID" value="MCD5311274.1"/>
    <property type="molecule type" value="Genomic_DNA"/>
</dbReference>